<keyword evidence="4" id="KW-1185">Reference proteome</keyword>
<evidence type="ECO:0000313" key="3">
    <source>
        <dbReference type="EMBL" id="MFC7407219.1"/>
    </source>
</evidence>
<comment type="caution">
    <text evidence="3">The sequence shown here is derived from an EMBL/GenBank/DDBJ whole genome shotgun (WGS) entry which is preliminary data.</text>
</comment>
<dbReference type="RefSeq" id="WP_382396785.1">
    <property type="nucleotide sequence ID" value="NZ_JBHTCQ010000005.1"/>
</dbReference>
<protein>
    <recommendedName>
        <fullName evidence="5">DUF4190 domain-containing protein</fullName>
    </recommendedName>
</protein>
<evidence type="ECO:0000256" key="1">
    <source>
        <dbReference type="SAM" id="MobiDB-lite"/>
    </source>
</evidence>
<feature type="transmembrane region" description="Helical" evidence="2">
    <location>
        <begin position="38"/>
        <end position="64"/>
    </location>
</feature>
<keyword evidence="2" id="KW-1133">Transmembrane helix</keyword>
<organism evidence="3 4">
    <name type="scientific">Georgenia alba</name>
    <dbReference type="NCBI Taxonomy" id="2233858"/>
    <lineage>
        <taxon>Bacteria</taxon>
        <taxon>Bacillati</taxon>
        <taxon>Actinomycetota</taxon>
        <taxon>Actinomycetes</taxon>
        <taxon>Micrococcales</taxon>
        <taxon>Bogoriellaceae</taxon>
        <taxon>Georgenia</taxon>
    </lineage>
</organism>
<dbReference type="Proteomes" id="UP001596455">
    <property type="component" value="Unassembled WGS sequence"/>
</dbReference>
<evidence type="ECO:0008006" key="5">
    <source>
        <dbReference type="Google" id="ProtNLM"/>
    </source>
</evidence>
<accession>A0ABW2QDS9</accession>
<feature type="transmembrane region" description="Helical" evidence="2">
    <location>
        <begin position="76"/>
        <end position="99"/>
    </location>
</feature>
<gene>
    <name evidence="3" type="ORF">ACFQQL_19045</name>
</gene>
<keyword evidence="2" id="KW-0812">Transmembrane</keyword>
<evidence type="ECO:0000313" key="4">
    <source>
        <dbReference type="Proteomes" id="UP001596455"/>
    </source>
</evidence>
<name>A0ABW2QDS9_9MICO</name>
<reference evidence="4" key="1">
    <citation type="journal article" date="2019" name="Int. J. Syst. Evol. Microbiol.">
        <title>The Global Catalogue of Microorganisms (GCM) 10K type strain sequencing project: providing services to taxonomists for standard genome sequencing and annotation.</title>
        <authorList>
            <consortium name="The Broad Institute Genomics Platform"/>
            <consortium name="The Broad Institute Genome Sequencing Center for Infectious Disease"/>
            <person name="Wu L."/>
            <person name="Ma J."/>
        </authorList>
    </citation>
    <scope>NUCLEOTIDE SEQUENCE [LARGE SCALE GENOMIC DNA]</scope>
    <source>
        <strain evidence="4">JCM 1490</strain>
    </source>
</reference>
<evidence type="ECO:0000256" key="2">
    <source>
        <dbReference type="SAM" id="Phobius"/>
    </source>
</evidence>
<proteinExistence type="predicted"/>
<sequence length="211" mass="21515">MSDDPWAPPGNVEPGADRPATGTAGQPATRPTEPPLDLVAVAALGAGLLPTGPVAVGLGVAGVVRTRSRRRRGRPFAVVGLLLGVAWCAVAAIVLPLVLAPPVVTGDAPEVIEVPAENLRRGNCVRSVPADDIVEVTLVPCAQPHRAQVIQVGVVPEGAADPRAAAARFCRQQLAGLDAPGADPLTLITADGQRVACLAEWDTAVRSDLVG</sequence>
<feature type="region of interest" description="Disordered" evidence="1">
    <location>
        <begin position="1"/>
        <end position="33"/>
    </location>
</feature>
<dbReference type="EMBL" id="JBHTCQ010000005">
    <property type="protein sequence ID" value="MFC7407219.1"/>
    <property type="molecule type" value="Genomic_DNA"/>
</dbReference>
<keyword evidence="2" id="KW-0472">Membrane</keyword>